<organism evidence="2">
    <name type="scientific">Hexamita inflata</name>
    <dbReference type="NCBI Taxonomy" id="28002"/>
    <lineage>
        <taxon>Eukaryota</taxon>
        <taxon>Metamonada</taxon>
        <taxon>Diplomonadida</taxon>
        <taxon>Hexamitidae</taxon>
        <taxon>Hexamitinae</taxon>
        <taxon>Hexamita</taxon>
    </lineage>
</organism>
<evidence type="ECO:0000313" key="3">
    <source>
        <dbReference type="EMBL" id="CAL6045596.1"/>
    </source>
</evidence>
<comment type="caution">
    <text evidence="2">The sequence shown here is derived from an EMBL/GenBank/DDBJ whole genome shotgun (WGS) entry which is preliminary data.</text>
</comment>
<name>A0AA86PZA5_9EUKA</name>
<dbReference type="PANTHER" id="PTHR42264">
    <property type="entry name" value="EPHRIN_REC_LIKE DOMAIN-CONTAINING PROTEIN"/>
    <property type="match status" value="1"/>
</dbReference>
<proteinExistence type="predicted"/>
<sequence>MTQLSGTNLQISINSGYISANMQIDNILSINNFVICINQTQQIGKLSIASFIIQGQILNRCDICQSGTVSYGICVDDLQFAQIKDGILQCVYPFEYVDNKCICAYGYMLNVSVCIDLIKEIDKRSISQNNSQTQRILQIQQNISNITTYLNQNNVNIDNSILNNISSINQNNYNNFLNLEQNIFNNNSISNDKITIVFNNINNNNSIQTTIIKQIQDTLNILQNRSNCTQVNESSNSSTNSTPDQNDTQLNDTTKTIYSNITINDTQIQEALIVCYQPIYVSTFDIADITNNIGTSDFASGYAFAASNVITNAFVNILDNTYTSTVLPLFQSQNTFTNLKIQIGTQVIGSGSIISADTAITINQVNIISKIGANITINSTYRLNILLAKATTAVLNKLLLNLTFAPSQGSMALISSLTGTLNITNYQVLGFYASSASIVLAVASVNSSVVYVDNVSFVPSVFNAGNTSSYLFSAINASTLLLDDISVVIGTVENPMLSNLLVTTSAYFYQFGGLITNLNSTVLNISDIQYDVKQTYMIYYISQSGLLIGRTNSTANTVIIQRICLSQIVKSFTTFNVYGVIGYFEGRLQFQQSNILISIQSADIFSYVGVIGSATASCVYTNLQNINTSVSVSNNGGSYVSALIAHHVSPNCTIQNSTVQSSYLSSGQFTGGFIGYCQSLVVIKFGTVSNSVIRSGTYSGGIIGYAFSNIQISNSTAQNITVGYSSQISSFIGTLQAGSFLAISNDQVINVTVRGGVHVGGFIGFADEASNIMISEGSVENSTYSASGSNAGAYLGTFSTVYSGCTMKIVKCSINSVNVTSPSNVAMIVGYKYPAYSVSTSMPYGDNYVNNVKQPNCVNFAVSCDATTNSSASDIYTNITSNDTQIQEALIVCYQPIYVSTFDIADITNNIGTSDFASGYAFAASNVITNAFVNILDNTYTSTVLPLFQSQNTFTNLEIQIGTQVIGSGSIISADTAITINQVNIISKIGANITINSTYRLNILLAKATTAVLNKLLLNLTFAPSQGSMALISSLTGTLNITNYQVLGFYASSASIVLAVASVNSSVVYVDNVSFVPSVFNAGNTSSYLFSAINASTLLLDDISVVIGTVENPMLSNLLVTTSAYFYQFGGLITNLNSTVLNISDIQYDVKQTYMIYYISQSGLLIGRTNSTANTVIIQRICLSQIVKSFTTFNVYGVIGYFEGRLQFQQSNILISIQSADIFSYVGVIGSATASCVYTNLQNINTSVSVSNNGGSYVSALIAHHVSPNCTIQNSTVQSSYLSSGQFTGGFIGYCQSLVVIKFGTVSNSVIRSGTYSGGIIGYAFSNIQISNSTAQNITVGYSSQISSFIGTLQAGSFLTISNDQVINVTVRGGVHVGGFIGFADEASNIMISEGSVENSTYSASGSNAGAYLGTFSTVYSGCTMKIINSKIKFVQIQSPSNAGLIVGYRYPTYTVQSSISEGENYVNNIKQKNCQNFLTTC</sequence>
<keyword evidence="4" id="KW-1185">Reference proteome</keyword>
<dbReference type="EMBL" id="CAXDID020000164">
    <property type="protein sequence ID" value="CAL6045596.1"/>
    <property type="molecule type" value="Genomic_DNA"/>
</dbReference>
<dbReference type="EMBL" id="CATOUU010000793">
    <property type="protein sequence ID" value="CAI9949154.1"/>
    <property type="molecule type" value="Genomic_DNA"/>
</dbReference>
<evidence type="ECO:0000313" key="2">
    <source>
        <dbReference type="EMBL" id="CAI9949154.1"/>
    </source>
</evidence>
<dbReference type="Gene3D" id="2.160.20.110">
    <property type="match status" value="1"/>
</dbReference>
<dbReference type="Proteomes" id="UP001642409">
    <property type="component" value="Unassembled WGS sequence"/>
</dbReference>
<feature type="region of interest" description="Disordered" evidence="1">
    <location>
        <begin position="230"/>
        <end position="251"/>
    </location>
</feature>
<gene>
    <name evidence="2" type="ORF">HINF_LOCUS36799</name>
    <name evidence="3" type="ORF">HINF_LOCUS41184</name>
</gene>
<protein>
    <submittedName>
        <fullName evidence="2">Uncharacterized protein</fullName>
    </submittedName>
</protein>
<accession>A0AA86PZA5</accession>
<evidence type="ECO:0000313" key="4">
    <source>
        <dbReference type="Proteomes" id="UP001642409"/>
    </source>
</evidence>
<reference evidence="3 4" key="2">
    <citation type="submission" date="2024-07" db="EMBL/GenBank/DDBJ databases">
        <authorList>
            <person name="Akdeniz Z."/>
        </authorList>
    </citation>
    <scope>NUCLEOTIDE SEQUENCE [LARGE SCALE GENOMIC DNA]</scope>
</reference>
<reference evidence="2" key="1">
    <citation type="submission" date="2023-06" db="EMBL/GenBank/DDBJ databases">
        <authorList>
            <person name="Kurt Z."/>
        </authorList>
    </citation>
    <scope>NUCLEOTIDE SEQUENCE</scope>
</reference>
<evidence type="ECO:0000256" key="1">
    <source>
        <dbReference type="SAM" id="MobiDB-lite"/>
    </source>
</evidence>